<dbReference type="Pfam" id="PF00148">
    <property type="entry name" value="Oxidored_nitro"/>
    <property type="match status" value="1"/>
</dbReference>
<accession>A0A1I0BVB2</accession>
<evidence type="ECO:0000313" key="2">
    <source>
        <dbReference type="EMBL" id="SET11006.1"/>
    </source>
</evidence>
<name>A0A1I0BVB2_9FIRM</name>
<feature type="domain" description="Nitrogenase/oxidoreductase component 1" evidence="1">
    <location>
        <begin position="79"/>
        <end position="473"/>
    </location>
</feature>
<gene>
    <name evidence="2" type="ORF">SAMN04487772_108114</name>
</gene>
<proteinExistence type="predicted"/>
<evidence type="ECO:0000259" key="1">
    <source>
        <dbReference type="Pfam" id="PF00148"/>
    </source>
</evidence>
<dbReference type="STRING" id="29364.SAMN04487772_108114"/>
<dbReference type="OrthoDB" id="9767044at2"/>
<organism evidence="2 3">
    <name type="scientific">[Clostridium] polysaccharolyticum</name>
    <dbReference type="NCBI Taxonomy" id="29364"/>
    <lineage>
        <taxon>Bacteria</taxon>
        <taxon>Bacillati</taxon>
        <taxon>Bacillota</taxon>
        <taxon>Clostridia</taxon>
        <taxon>Lachnospirales</taxon>
        <taxon>Lachnospiraceae</taxon>
    </lineage>
</organism>
<dbReference type="Proteomes" id="UP000199800">
    <property type="component" value="Unassembled WGS sequence"/>
</dbReference>
<dbReference type="AlphaFoldDB" id="A0A1I0BVB2"/>
<dbReference type="InterPro" id="IPR049939">
    <property type="entry name" value="NifE-like"/>
</dbReference>
<keyword evidence="3" id="KW-1185">Reference proteome</keyword>
<dbReference type="PANTHER" id="PTHR42956">
    <property type="entry name" value="NITROGENASE IRON-MOLYBDENUM COFACTOR BIOSYNTHESIS PROTEIN NIFE"/>
    <property type="match status" value="1"/>
</dbReference>
<dbReference type="InterPro" id="IPR000510">
    <property type="entry name" value="Nase/OxRdtase_comp1"/>
</dbReference>
<sequence length="533" mass="59466">MGSRRVNLNLPSVENREFRLGTIISWDGNAKDLVEESNYEGRSEKRGGCQSGKEGGCKLCELNMPFSQQAMCCHAIIETQAANITDCVLVEHSPIGCSARLPRINLTYKGGLSRRGKELQNIKVVSTNLQEKDMVFGAALKLKKTIRDAYERYNPKAIFVALACSTAIIGEDICSTSEEMEAEIGIPVIPLECEGFRSKHWSTGFDIAQHAVLRRIVKRNPQKQSDLINIVALWGSDYFSEILKPLGLRVNYLIDMASFDELAQASEAVATTTFCHTLGSYFGSALETEFGVPQIHAPMPYGFAGTDAWIREIAKVTGKEDIVEAYIESEHKRVLPKIKELREKLKGVKGFVATGSAYAHAIIEVIKELGVQVDGSVVFHHDPVYDSGNEHENSLKFLTDNYGDIEYFSVSKTQQFQLYGLLKRVAPDFIIIRHNGIAPLALKMGVPAMPMGDEHMAVGYDGMIRVGEALVEILSRKKFGKLLQENIKLPYTDWWLNQEDPFLIGKHPEILETCVDRFQAENNEEKGNVENGR</sequence>
<evidence type="ECO:0000313" key="3">
    <source>
        <dbReference type="Proteomes" id="UP000199800"/>
    </source>
</evidence>
<dbReference type="RefSeq" id="WP_092477590.1">
    <property type="nucleotide sequence ID" value="NZ_FOHN01000008.1"/>
</dbReference>
<protein>
    <submittedName>
        <fullName evidence="2">Nitrogenase molybdenum-iron protein alpha chain</fullName>
    </submittedName>
</protein>
<dbReference type="Gene3D" id="3.40.50.1980">
    <property type="entry name" value="Nitrogenase molybdenum iron protein domain"/>
    <property type="match status" value="1"/>
</dbReference>
<reference evidence="2 3" key="1">
    <citation type="submission" date="2016-10" db="EMBL/GenBank/DDBJ databases">
        <authorList>
            <person name="de Groot N.N."/>
        </authorList>
    </citation>
    <scope>NUCLEOTIDE SEQUENCE [LARGE SCALE GENOMIC DNA]</scope>
    <source>
        <strain evidence="2 3">DSM 1801</strain>
    </source>
</reference>
<dbReference type="EMBL" id="FOHN01000008">
    <property type="protein sequence ID" value="SET11006.1"/>
    <property type="molecule type" value="Genomic_DNA"/>
</dbReference>
<dbReference type="PANTHER" id="PTHR42956:SF1">
    <property type="entry name" value="NITROGENASE IRON-MOLYBDENUM COFACTOR BIOSYNTHESIS PROTEIN NIFE"/>
    <property type="match status" value="1"/>
</dbReference>
<dbReference type="Gene3D" id="3.40.50.12380">
    <property type="entry name" value="Nitrogenase MoFe cofactor biosynthesis protein NifE, C-terminal"/>
    <property type="match status" value="1"/>
</dbReference>
<dbReference type="SUPFAM" id="SSF53807">
    <property type="entry name" value="Helical backbone' metal receptor"/>
    <property type="match status" value="1"/>
</dbReference>
<dbReference type="GO" id="GO:0016491">
    <property type="term" value="F:oxidoreductase activity"/>
    <property type="evidence" value="ECO:0007669"/>
    <property type="project" value="InterPro"/>
</dbReference>